<accession>A0A1W1X0G1</accession>
<reference evidence="3 4" key="1">
    <citation type="submission" date="2017-04" db="EMBL/GenBank/DDBJ databases">
        <authorList>
            <person name="Afonso C.L."/>
            <person name="Miller P.J."/>
            <person name="Scott M.A."/>
            <person name="Spackman E."/>
            <person name="Goraichik I."/>
            <person name="Dimitrov K.M."/>
            <person name="Suarez D.L."/>
            <person name="Swayne D.E."/>
        </authorList>
    </citation>
    <scope>NUCLEOTIDE SEQUENCE [LARGE SCALE GENOMIC DNA]</scope>
    <source>
        <strain evidence="3 4">DSM 13146</strain>
    </source>
</reference>
<dbReference type="RefSeq" id="WP_212636787.1">
    <property type="nucleotide sequence ID" value="NZ_FWXF01000001.1"/>
</dbReference>
<dbReference type="SUPFAM" id="SSF48452">
    <property type="entry name" value="TPR-like"/>
    <property type="match status" value="1"/>
</dbReference>
<proteinExistence type="predicted"/>
<feature type="transmembrane region" description="Helical" evidence="2">
    <location>
        <begin position="34"/>
        <end position="57"/>
    </location>
</feature>
<sequence length="227" mass="24760">MGAKKIKVKKKPTEKADEILGFSDRLLEWGRDNMAYLAGAVGGIVLVVLIVWGVGLYNQSKERSAAREYARITAQEPVDPANEEALKARLDAFKGFLEKHEGTGAAVLAAVDLGRLLQEAGRYEEALQWYDRAAQDLPEGSALDLTVDYGRALALEAMERTDEALAAWGALAQKADDGLKRECLWHQARLAARKGDKKAAQGYYDLALQAQGAYPGKSLLEAEKNAL</sequence>
<evidence type="ECO:0000313" key="4">
    <source>
        <dbReference type="Proteomes" id="UP000192783"/>
    </source>
</evidence>
<evidence type="ECO:0000256" key="1">
    <source>
        <dbReference type="PROSITE-ProRule" id="PRU00339"/>
    </source>
</evidence>
<dbReference type="AlphaFoldDB" id="A0A1W1X0G1"/>
<keyword evidence="2" id="KW-0812">Transmembrane</keyword>
<name>A0A1W1X0G1_9BACT</name>
<feature type="repeat" description="TPR" evidence="1">
    <location>
        <begin position="107"/>
        <end position="140"/>
    </location>
</feature>
<keyword evidence="1" id="KW-0802">TPR repeat</keyword>
<keyword evidence="2" id="KW-0472">Membrane</keyword>
<dbReference type="InterPro" id="IPR011990">
    <property type="entry name" value="TPR-like_helical_dom_sf"/>
</dbReference>
<dbReference type="InterPro" id="IPR019734">
    <property type="entry name" value="TPR_rpt"/>
</dbReference>
<protein>
    <submittedName>
        <fullName evidence="3">Putative negative regulator of RcsB-dependent stress response</fullName>
    </submittedName>
</protein>
<keyword evidence="4" id="KW-1185">Reference proteome</keyword>
<keyword evidence="2" id="KW-1133">Transmembrane helix</keyword>
<dbReference type="Gene3D" id="1.25.40.10">
    <property type="entry name" value="Tetratricopeptide repeat domain"/>
    <property type="match status" value="1"/>
</dbReference>
<dbReference type="EMBL" id="FWXF01000001">
    <property type="protein sequence ID" value="SMC17387.1"/>
    <property type="molecule type" value="Genomic_DNA"/>
</dbReference>
<organism evidence="3 4">
    <name type="scientific">Desulfacinum hydrothermale DSM 13146</name>
    <dbReference type="NCBI Taxonomy" id="1121390"/>
    <lineage>
        <taxon>Bacteria</taxon>
        <taxon>Pseudomonadati</taxon>
        <taxon>Thermodesulfobacteriota</taxon>
        <taxon>Syntrophobacteria</taxon>
        <taxon>Syntrophobacterales</taxon>
        <taxon>Syntrophobacteraceae</taxon>
        <taxon>Desulfacinum</taxon>
    </lineage>
</organism>
<dbReference type="PROSITE" id="PS50005">
    <property type="entry name" value="TPR"/>
    <property type="match status" value="1"/>
</dbReference>
<gene>
    <name evidence="3" type="ORF">SAMN02746041_00311</name>
</gene>
<evidence type="ECO:0000313" key="3">
    <source>
        <dbReference type="EMBL" id="SMC17387.1"/>
    </source>
</evidence>
<evidence type="ECO:0000256" key="2">
    <source>
        <dbReference type="SAM" id="Phobius"/>
    </source>
</evidence>
<dbReference type="Proteomes" id="UP000192783">
    <property type="component" value="Unassembled WGS sequence"/>
</dbReference>